<accession>A0A6L2NEF2</accession>
<feature type="region of interest" description="Disordered" evidence="1">
    <location>
        <begin position="73"/>
        <end position="92"/>
    </location>
</feature>
<organism evidence="4">
    <name type="scientific">Tanacetum cinerariifolium</name>
    <name type="common">Dalmatian daisy</name>
    <name type="synonym">Chrysanthemum cinerariifolium</name>
    <dbReference type="NCBI Taxonomy" id="118510"/>
    <lineage>
        <taxon>Eukaryota</taxon>
        <taxon>Viridiplantae</taxon>
        <taxon>Streptophyta</taxon>
        <taxon>Embryophyta</taxon>
        <taxon>Tracheophyta</taxon>
        <taxon>Spermatophyta</taxon>
        <taxon>Magnoliopsida</taxon>
        <taxon>eudicotyledons</taxon>
        <taxon>Gunneridae</taxon>
        <taxon>Pentapetalae</taxon>
        <taxon>asterids</taxon>
        <taxon>campanulids</taxon>
        <taxon>Asterales</taxon>
        <taxon>Asteraceae</taxon>
        <taxon>Asteroideae</taxon>
        <taxon>Anthemideae</taxon>
        <taxon>Anthemidinae</taxon>
        <taxon>Tanacetum</taxon>
    </lineage>
</organism>
<dbReference type="AlphaFoldDB" id="A0A6L2NEF2"/>
<feature type="compositionally biased region" description="Polar residues" evidence="1">
    <location>
        <begin position="233"/>
        <end position="242"/>
    </location>
</feature>
<dbReference type="InterPro" id="IPR013103">
    <property type="entry name" value="RVT_2"/>
</dbReference>
<evidence type="ECO:0000313" key="4">
    <source>
        <dbReference type="EMBL" id="GEU83867.1"/>
    </source>
</evidence>
<gene>
    <name evidence="4" type="ORF">Tci_055845</name>
</gene>
<feature type="region of interest" description="Disordered" evidence="1">
    <location>
        <begin position="229"/>
        <end position="298"/>
    </location>
</feature>
<name>A0A6L2NEF2_TANCI</name>
<reference evidence="4" key="1">
    <citation type="journal article" date="2019" name="Sci. Rep.">
        <title>Draft genome of Tanacetum cinerariifolium, the natural source of mosquito coil.</title>
        <authorList>
            <person name="Yamashiro T."/>
            <person name="Shiraishi A."/>
            <person name="Satake H."/>
            <person name="Nakayama K."/>
        </authorList>
    </citation>
    <scope>NUCLEOTIDE SEQUENCE</scope>
</reference>
<evidence type="ECO:0000259" key="2">
    <source>
        <dbReference type="Pfam" id="PF07727"/>
    </source>
</evidence>
<protein>
    <submittedName>
        <fullName evidence="4">Retrovirus-related Pol polyprotein from transposon TNT 1-94</fullName>
    </submittedName>
</protein>
<feature type="compositionally biased region" description="Polar residues" evidence="1">
    <location>
        <begin position="77"/>
        <end position="92"/>
    </location>
</feature>
<feature type="compositionally biased region" description="Acidic residues" evidence="1">
    <location>
        <begin position="254"/>
        <end position="265"/>
    </location>
</feature>
<evidence type="ECO:0000256" key="1">
    <source>
        <dbReference type="SAM" id="MobiDB-lite"/>
    </source>
</evidence>
<comment type="caution">
    <text evidence="4">The sequence shown here is derived from an EMBL/GenBank/DDBJ whole genome shotgun (WGS) entry which is preliminary data.</text>
</comment>
<sequence length="298" mass="33768">MLGSLCYPTNDRDDLGKMKPKTDIGIFIGYSESSWGFQYYATSSPEVLVYSAANTLDNENTSSSLSIIVEEDEAPQMASSSVEQDATEPNSPVLNENADELVQEDVADFDRNVFSNAPPTLMFKEAESSSTYHDPSNMHEFYKNIAQNKSRLVGRGYGQEKRINFEEAFAPITRLEAVGIFVAYVAHKNFPIYQMDVKMLSPPVETITSSRNSATDNFKEYETLFVRVDDPRNQPQPVVSIQRTHRQKQVIEGEKDDDDSEDSLEPESHKENPKHVDDDDNEEKVYEKKDVEMGSFRD</sequence>
<evidence type="ECO:0000259" key="3">
    <source>
        <dbReference type="Pfam" id="PF25597"/>
    </source>
</evidence>
<feature type="domain" description="Reverse transcriptase Ty1/copia-type" evidence="2">
    <location>
        <begin position="146"/>
        <end position="198"/>
    </location>
</feature>
<proteinExistence type="predicted"/>
<dbReference type="InterPro" id="IPR057670">
    <property type="entry name" value="SH3_retrovirus"/>
</dbReference>
<feature type="domain" description="Retroviral polymerase SH3-like" evidence="3">
    <location>
        <begin position="4"/>
        <end position="47"/>
    </location>
</feature>
<dbReference type="EMBL" id="BKCJ010008767">
    <property type="protein sequence ID" value="GEU83867.1"/>
    <property type="molecule type" value="Genomic_DNA"/>
</dbReference>
<dbReference type="Pfam" id="PF07727">
    <property type="entry name" value="RVT_2"/>
    <property type="match status" value="1"/>
</dbReference>
<dbReference type="Pfam" id="PF25597">
    <property type="entry name" value="SH3_retrovirus"/>
    <property type="match status" value="1"/>
</dbReference>
<feature type="compositionally biased region" description="Basic and acidic residues" evidence="1">
    <location>
        <begin position="266"/>
        <end position="298"/>
    </location>
</feature>